<comment type="caution">
    <text evidence="4">The sequence shown here is derived from an EMBL/GenBank/DDBJ whole genome shotgun (WGS) entry which is preliminary data.</text>
</comment>
<dbReference type="GO" id="GO:0005829">
    <property type="term" value="C:cytosol"/>
    <property type="evidence" value="ECO:0007669"/>
    <property type="project" value="TreeGrafter"/>
</dbReference>
<dbReference type="Pfam" id="PF10282">
    <property type="entry name" value="Lactonase"/>
    <property type="match status" value="1"/>
</dbReference>
<evidence type="ECO:0000313" key="4">
    <source>
        <dbReference type="EMBL" id="SAK85775.1"/>
    </source>
</evidence>
<evidence type="ECO:0000256" key="3">
    <source>
        <dbReference type="SAM" id="SignalP"/>
    </source>
</evidence>
<dbReference type="PANTHER" id="PTHR30344">
    <property type="entry name" value="6-PHOSPHOGLUCONOLACTONASE-RELATED"/>
    <property type="match status" value="1"/>
</dbReference>
<accession>A0A158CTQ6</accession>
<dbReference type="PROSITE" id="PS51257">
    <property type="entry name" value="PROKAR_LIPOPROTEIN"/>
    <property type="match status" value="1"/>
</dbReference>
<gene>
    <name evidence="4" type="ORF">AWB77_04530</name>
</gene>
<dbReference type="GO" id="GO:0006006">
    <property type="term" value="P:glucose metabolic process"/>
    <property type="evidence" value="ECO:0007669"/>
    <property type="project" value="UniProtKB-KW"/>
</dbReference>
<protein>
    <submittedName>
        <fullName evidence="4">6-phosphogluconolactonase</fullName>
    </submittedName>
</protein>
<evidence type="ECO:0000256" key="2">
    <source>
        <dbReference type="ARBA" id="ARBA00022526"/>
    </source>
</evidence>
<reference evidence="4" key="1">
    <citation type="submission" date="2016-01" db="EMBL/GenBank/DDBJ databases">
        <authorList>
            <person name="Peeters C."/>
        </authorList>
    </citation>
    <scope>NUCLEOTIDE SEQUENCE</scope>
    <source>
        <strain evidence="4">LMG 29320</strain>
    </source>
</reference>
<comment type="similarity">
    <text evidence="1">Belongs to the cycloisomerase 2 family.</text>
</comment>
<dbReference type="InterPro" id="IPR019405">
    <property type="entry name" value="Lactonase_7-beta_prop"/>
</dbReference>
<dbReference type="EMBL" id="FCNX02000012">
    <property type="protein sequence ID" value="SAK85775.1"/>
    <property type="molecule type" value="Genomic_DNA"/>
</dbReference>
<feature type="signal peptide" evidence="3">
    <location>
        <begin position="1"/>
        <end position="20"/>
    </location>
</feature>
<dbReference type="Proteomes" id="UP000054903">
    <property type="component" value="Unassembled WGS sequence"/>
</dbReference>
<dbReference type="STRING" id="1777138.AWB77_04530"/>
<keyword evidence="5" id="KW-1185">Reference proteome</keyword>
<dbReference type="Gene3D" id="2.130.10.10">
    <property type="entry name" value="YVTN repeat-like/Quinoprotein amine dehydrogenase"/>
    <property type="match status" value="2"/>
</dbReference>
<dbReference type="SUPFAM" id="SSF51004">
    <property type="entry name" value="C-terminal (heme d1) domain of cytochrome cd1-nitrite reductase"/>
    <property type="match status" value="1"/>
</dbReference>
<dbReference type="InterPro" id="IPR011048">
    <property type="entry name" value="Haem_d1_sf"/>
</dbReference>
<keyword evidence="2" id="KW-0119">Carbohydrate metabolism</keyword>
<dbReference type="RefSeq" id="WP_061136647.1">
    <property type="nucleotide sequence ID" value="NZ_FCNX02000012.1"/>
</dbReference>
<keyword evidence="2" id="KW-0313">Glucose metabolism</keyword>
<dbReference type="PANTHER" id="PTHR30344:SF1">
    <property type="entry name" value="6-PHOSPHOGLUCONOLACTONASE"/>
    <property type="match status" value="1"/>
</dbReference>
<keyword evidence="3" id="KW-0732">Signal</keyword>
<sequence length="399" mass="40146">MLNKRLIASAIPMAFLAACGGNNDSSPAAAAHTVSPQLFAQSDDNSNAVLQFIRRADGSLGPVTSIPTGGKGTGGVAFAGGGAIAPDSLTSNSSVAVNADRTRLFVVNAGDATVSVFSIDPAGGKPTLLATSSTGGLLPTSLAVSNNVLYVTHQRGANQLGAYRISMDGKLTQIGTYPTVQADALPTQVSVSPDGTFVLVDIRSQSNVVGGTPGRQLLTYRVNGDGSLAAPVVSPTVGSGPFGTFFGSGPLSRNAVSVEAISNSVASYRLNDDGTLSAASGPLTVPGQGAPCWLALTPDNKFAYVGNAAGFISSYAVGANGELSLINGNAASEPPVVTGSTSFAEDSWISPDSKFLYQDFPGDDKVVAYSIGANGGLTKLNEQPAKAIGTITLQGLAGT</sequence>
<dbReference type="GO" id="GO:0017057">
    <property type="term" value="F:6-phosphogluconolactonase activity"/>
    <property type="evidence" value="ECO:0007669"/>
    <property type="project" value="TreeGrafter"/>
</dbReference>
<proteinExistence type="inferred from homology"/>
<feature type="chain" id="PRO_5007623348" evidence="3">
    <location>
        <begin position="21"/>
        <end position="399"/>
    </location>
</feature>
<evidence type="ECO:0000313" key="5">
    <source>
        <dbReference type="Proteomes" id="UP000054903"/>
    </source>
</evidence>
<name>A0A158CTQ6_9BURK</name>
<dbReference type="InterPro" id="IPR015943">
    <property type="entry name" value="WD40/YVTN_repeat-like_dom_sf"/>
</dbReference>
<organism evidence="4 5">
    <name type="scientific">Caballeronia fortuita</name>
    <dbReference type="NCBI Taxonomy" id="1777138"/>
    <lineage>
        <taxon>Bacteria</taxon>
        <taxon>Pseudomonadati</taxon>
        <taxon>Pseudomonadota</taxon>
        <taxon>Betaproteobacteria</taxon>
        <taxon>Burkholderiales</taxon>
        <taxon>Burkholderiaceae</taxon>
        <taxon>Caballeronia</taxon>
    </lineage>
</organism>
<dbReference type="InterPro" id="IPR050282">
    <property type="entry name" value="Cycloisomerase_2"/>
</dbReference>
<evidence type="ECO:0000256" key="1">
    <source>
        <dbReference type="ARBA" id="ARBA00005564"/>
    </source>
</evidence>
<dbReference type="AlphaFoldDB" id="A0A158CTQ6"/>